<comment type="subcellular location">
    <subcellularLocation>
        <location evidence="3">Cell membrane</location>
        <location evidence="3">Sarcolemma</location>
        <topology evidence="3">Single-pass type II membrane protein</topology>
    </subcellularLocation>
    <subcellularLocation>
        <location evidence="2">Cytoplasm</location>
        <location evidence="2">Cytoskeleton</location>
    </subcellularLocation>
</comment>
<evidence type="ECO:0000256" key="16">
    <source>
        <dbReference type="SAM" id="Phobius"/>
    </source>
</evidence>
<evidence type="ECO:0000256" key="12">
    <source>
        <dbReference type="ARBA" id="ARBA00023157"/>
    </source>
</evidence>
<evidence type="ECO:0000256" key="13">
    <source>
        <dbReference type="ARBA" id="ARBA00023180"/>
    </source>
</evidence>
<evidence type="ECO:0000256" key="3">
    <source>
        <dbReference type="ARBA" id="ARBA00004274"/>
    </source>
</evidence>
<sequence>MNECRSTSPSSDILSDGIDSISIRDKSLLKRSIPKHHNNNNNCKAGYIPVHQQDYNKVGLQGRKTFAFWTLVFLLFILAFGNLILTIVILGVLRLGQGMQSLELIPDEQALKFIGDTDLGNIYKRDGKIEGFLNIPVEIVSKNGSLIVKLAIKYGRSINKIKVDSNGTTLEEIDEFEIKNKNNGLIFSTNSTDFVKYKNLNNIDTKMMETNRVVSPVNKELEFEGRHVFLKGAEGTNMESKKITWSADQNIHLESRSLLINSSNVVIVDTILSKHNEFSKAHYKVCICMPQGKLFKLRLPSPNVKIFCNQVASNPCM</sequence>
<dbReference type="GO" id="GO:0005856">
    <property type="term" value="C:cytoskeleton"/>
    <property type="evidence" value="ECO:0007669"/>
    <property type="project" value="UniProtKB-SubCell"/>
</dbReference>
<keyword evidence="13" id="KW-0325">Glycoprotein</keyword>
<keyword evidence="8 16" id="KW-0812">Transmembrane</keyword>
<evidence type="ECO:0000256" key="4">
    <source>
        <dbReference type="ARBA" id="ARBA00007574"/>
    </source>
</evidence>
<gene>
    <name evidence="17" type="ORF">RN001_005110</name>
</gene>
<dbReference type="Pfam" id="PF04790">
    <property type="entry name" value="Sarcoglycan_1"/>
    <property type="match status" value="1"/>
</dbReference>
<keyword evidence="18" id="KW-1185">Reference proteome</keyword>
<evidence type="ECO:0000313" key="18">
    <source>
        <dbReference type="Proteomes" id="UP001353858"/>
    </source>
</evidence>
<comment type="subunit">
    <text evidence="15">Cross-link to form 2 major subcomplexes: one consisting of SGCB, SGCD and SGCG and the other consisting of SGCB and SGCD. The association between SGCB and SGCG is particularly strong while SGCA is loosely associated with the other sarcoglycans.</text>
</comment>
<evidence type="ECO:0000256" key="14">
    <source>
        <dbReference type="ARBA" id="ARBA00023212"/>
    </source>
</evidence>
<keyword evidence="9" id="KW-0735">Signal-anchor</keyword>
<evidence type="ECO:0000256" key="2">
    <source>
        <dbReference type="ARBA" id="ARBA00004245"/>
    </source>
</evidence>
<keyword evidence="12" id="KW-1015">Disulfide bond</keyword>
<dbReference type="Proteomes" id="UP001353858">
    <property type="component" value="Unassembled WGS sequence"/>
</dbReference>
<dbReference type="AlphaFoldDB" id="A0AAN7SAE8"/>
<dbReference type="EMBL" id="JARPUR010000002">
    <property type="protein sequence ID" value="KAK4881791.1"/>
    <property type="molecule type" value="Genomic_DNA"/>
</dbReference>
<evidence type="ECO:0000256" key="1">
    <source>
        <dbReference type="ARBA" id="ARBA00002860"/>
    </source>
</evidence>
<name>A0AAN7SAE8_9COLE</name>
<evidence type="ECO:0000256" key="6">
    <source>
        <dbReference type="ARBA" id="ARBA00022475"/>
    </source>
</evidence>
<evidence type="ECO:0000256" key="7">
    <source>
        <dbReference type="ARBA" id="ARBA00022490"/>
    </source>
</evidence>
<evidence type="ECO:0000256" key="11">
    <source>
        <dbReference type="ARBA" id="ARBA00023136"/>
    </source>
</evidence>
<dbReference type="InterPro" id="IPR006875">
    <property type="entry name" value="Sarcoglycan"/>
</dbReference>
<evidence type="ECO:0000256" key="15">
    <source>
        <dbReference type="ARBA" id="ARBA00026041"/>
    </source>
</evidence>
<reference evidence="18" key="1">
    <citation type="submission" date="2023-01" db="EMBL/GenBank/DDBJ databases">
        <title>Key to firefly adult light organ development and bioluminescence: homeobox transcription factors regulate luciferase expression and transportation to peroxisome.</title>
        <authorList>
            <person name="Fu X."/>
        </authorList>
    </citation>
    <scope>NUCLEOTIDE SEQUENCE [LARGE SCALE GENOMIC DNA]</scope>
</reference>
<keyword evidence="11 16" id="KW-0472">Membrane</keyword>
<evidence type="ECO:0000256" key="10">
    <source>
        <dbReference type="ARBA" id="ARBA00022989"/>
    </source>
</evidence>
<comment type="caution">
    <text evidence="17">The sequence shown here is derived from an EMBL/GenBank/DDBJ whole genome shotgun (WGS) entry which is preliminary data.</text>
</comment>
<dbReference type="InterPro" id="IPR027659">
    <property type="entry name" value="Sgcb"/>
</dbReference>
<feature type="transmembrane region" description="Helical" evidence="16">
    <location>
        <begin position="66"/>
        <end position="93"/>
    </location>
</feature>
<evidence type="ECO:0000256" key="5">
    <source>
        <dbReference type="ARBA" id="ARBA00015329"/>
    </source>
</evidence>
<evidence type="ECO:0000256" key="9">
    <source>
        <dbReference type="ARBA" id="ARBA00022968"/>
    </source>
</evidence>
<keyword evidence="6" id="KW-1003">Cell membrane</keyword>
<protein>
    <recommendedName>
        <fullName evidence="5">Beta-sarcoglycan</fullName>
    </recommendedName>
</protein>
<keyword evidence="10 16" id="KW-1133">Transmembrane helix</keyword>
<dbReference type="GO" id="GO:0007517">
    <property type="term" value="P:muscle organ development"/>
    <property type="evidence" value="ECO:0007669"/>
    <property type="project" value="InterPro"/>
</dbReference>
<comment type="similarity">
    <text evidence="4">Belongs to the sarcoglycan beta/delta/gamma/zeta family.</text>
</comment>
<dbReference type="PANTHER" id="PTHR21142:SF2">
    <property type="entry name" value="BETA-SARCOGLYCAN"/>
    <property type="match status" value="1"/>
</dbReference>
<comment type="function">
    <text evidence="1">Component of the sarcoglycan complex, a subcomplex of the dystrophin-glycoprotein complex which forms a link between the F-actin cytoskeleton and the extracellular matrix.</text>
</comment>
<dbReference type="PANTHER" id="PTHR21142">
    <property type="entry name" value="SARCOGLYCANS"/>
    <property type="match status" value="1"/>
</dbReference>
<organism evidence="17 18">
    <name type="scientific">Aquatica leii</name>
    <dbReference type="NCBI Taxonomy" id="1421715"/>
    <lineage>
        <taxon>Eukaryota</taxon>
        <taxon>Metazoa</taxon>
        <taxon>Ecdysozoa</taxon>
        <taxon>Arthropoda</taxon>
        <taxon>Hexapoda</taxon>
        <taxon>Insecta</taxon>
        <taxon>Pterygota</taxon>
        <taxon>Neoptera</taxon>
        <taxon>Endopterygota</taxon>
        <taxon>Coleoptera</taxon>
        <taxon>Polyphaga</taxon>
        <taxon>Elateriformia</taxon>
        <taxon>Elateroidea</taxon>
        <taxon>Lampyridae</taxon>
        <taxon>Luciolinae</taxon>
        <taxon>Aquatica</taxon>
    </lineage>
</organism>
<dbReference type="GO" id="GO:0016012">
    <property type="term" value="C:sarcoglycan complex"/>
    <property type="evidence" value="ECO:0007669"/>
    <property type="project" value="InterPro"/>
</dbReference>
<dbReference type="GO" id="GO:0042383">
    <property type="term" value="C:sarcolemma"/>
    <property type="evidence" value="ECO:0007669"/>
    <property type="project" value="UniProtKB-SubCell"/>
</dbReference>
<evidence type="ECO:0000313" key="17">
    <source>
        <dbReference type="EMBL" id="KAK4881791.1"/>
    </source>
</evidence>
<keyword evidence="7" id="KW-0963">Cytoplasm</keyword>
<keyword evidence="14" id="KW-0206">Cytoskeleton</keyword>
<accession>A0AAN7SAE8</accession>
<proteinExistence type="inferred from homology"/>
<evidence type="ECO:0000256" key="8">
    <source>
        <dbReference type="ARBA" id="ARBA00022692"/>
    </source>
</evidence>